<keyword evidence="7" id="KW-1015">Disulfide bond</keyword>
<evidence type="ECO:0000256" key="2">
    <source>
        <dbReference type="ARBA" id="ARBA00022723"/>
    </source>
</evidence>
<keyword evidence="15" id="KW-0378">Hydrolase</keyword>
<dbReference type="InterPro" id="IPR005103">
    <property type="entry name" value="AA9_LPMO"/>
</dbReference>
<dbReference type="EC" id="1.14.99.56" evidence="12"/>
<feature type="signal peptide" evidence="13">
    <location>
        <begin position="1"/>
        <end position="18"/>
    </location>
</feature>
<dbReference type="GO" id="GO:0046872">
    <property type="term" value="F:metal ion binding"/>
    <property type="evidence" value="ECO:0007669"/>
    <property type="project" value="UniProtKB-KW"/>
</dbReference>
<dbReference type="InterPro" id="IPR049892">
    <property type="entry name" value="AA9"/>
</dbReference>
<dbReference type="GO" id="GO:0004497">
    <property type="term" value="F:monooxygenase activity"/>
    <property type="evidence" value="ECO:0007669"/>
    <property type="project" value="UniProtKB-KW"/>
</dbReference>
<proteinExistence type="inferred from homology"/>
<dbReference type="OrthoDB" id="4849160at2759"/>
<evidence type="ECO:0000256" key="13">
    <source>
        <dbReference type="SAM" id="SignalP"/>
    </source>
</evidence>
<dbReference type="STRING" id="71717.A0A4Y7SPS2"/>
<evidence type="ECO:0000256" key="11">
    <source>
        <dbReference type="ARBA" id="ARBA00045077"/>
    </source>
</evidence>
<comment type="caution">
    <text evidence="15">The sequence shown here is derived from an EMBL/GenBank/DDBJ whole genome shotgun (WGS) entry which is preliminary data.</text>
</comment>
<dbReference type="PANTHER" id="PTHR33353">
    <property type="entry name" value="PUTATIVE (AFU_ORTHOLOGUE AFUA_1G12560)-RELATED"/>
    <property type="match status" value="1"/>
</dbReference>
<organism evidence="15 16">
    <name type="scientific">Coprinellus micaceus</name>
    <name type="common">Glistening ink-cap mushroom</name>
    <name type="synonym">Coprinus micaceus</name>
    <dbReference type="NCBI Taxonomy" id="71717"/>
    <lineage>
        <taxon>Eukaryota</taxon>
        <taxon>Fungi</taxon>
        <taxon>Dikarya</taxon>
        <taxon>Basidiomycota</taxon>
        <taxon>Agaricomycotina</taxon>
        <taxon>Agaricomycetes</taxon>
        <taxon>Agaricomycetidae</taxon>
        <taxon>Agaricales</taxon>
        <taxon>Agaricineae</taxon>
        <taxon>Psathyrellaceae</taxon>
        <taxon>Coprinellus</taxon>
    </lineage>
</organism>
<evidence type="ECO:0000313" key="15">
    <source>
        <dbReference type="EMBL" id="TEB23877.1"/>
    </source>
</evidence>
<evidence type="ECO:0000256" key="10">
    <source>
        <dbReference type="ARBA" id="ARBA00044502"/>
    </source>
</evidence>
<keyword evidence="2" id="KW-0479">Metal-binding</keyword>
<comment type="cofactor">
    <cofactor evidence="1">
        <name>Cu(2+)</name>
        <dbReference type="ChEBI" id="CHEBI:29036"/>
    </cofactor>
</comment>
<gene>
    <name evidence="15" type="ORF">FA13DRAFT_1797737</name>
</gene>
<name>A0A4Y7SPS2_COPMI</name>
<evidence type="ECO:0000313" key="16">
    <source>
        <dbReference type="Proteomes" id="UP000298030"/>
    </source>
</evidence>
<keyword evidence="8" id="KW-0119">Carbohydrate metabolism</keyword>
<keyword evidence="6" id="KW-0503">Monooxygenase</keyword>
<evidence type="ECO:0000259" key="14">
    <source>
        <dbReference type="Pfam" id="PF03443"/>
    </source>
</evidence>
<reference evidence="15 16" key="1">
    <citation type="journal article" date="2019" name="Nat. Ecol. Evol.">
        <title>Megaphylogeny resolves global patterns of mushroom evolution.</title>
        <authorList>
            <person name="Varga T."/>
            <person name="Krizsan K."/>
            <person name="Foldi C."/>
            <person name="Dima B."/>
            <person name="Sanchez-Garcia M."/>
            <person name="Sanchez-Ramirez S."/>
            <person name="Szollosi G.J."/>
            <person name="Szarkandi J.G."/>
            <person name="Papp V."/>
            <person name="Albert L."/>
            <person name="Andreopoulos W."/>
            <person name="Angelini C."/>
            <person name="Antonin V."/>
            <person name="Barry K.W."/>
            <person name="Bougher N.L."/>
            <person name="Buchanan P."/>
            <person name="Buyck B."/>
            <person name="Bense V."/>
            <person name="Catcheside P."/>
            <person name="Chovatia M."/>
            <person name="Cooper J."/>
            <person name="Damon W."/>
            <person name="Desjardin D."/>
            <person name="Finy P."/>
            <person name="Geml J."/>
            <person name="Haridas S."/>
            <person name="Hughes K."/>
            <person name="Justo A."/>
            <person name="Karasinski D."/>
            <person name="Kautmanova I."/>
            <person name="Kiss B."/>
            <person name="Kocsube S."/>
            <person name="Kotiranta H."/>
            <person name="LaButti K.M."/>
            <person name="Lechner B.E."/>
            <person name="Liimatainen K."/>
            <person name="Lipzen A."/>
            <person name="Lukacs Z."/>
            <person name="Mihaltcheva S."/>
            <person name="Morgado L.N."/>
            <person name="Niskanen T."/>
            <person name="Noordeloos M.E."/>
            <person name="Ohm R.A."/>
            <person name="Ortiz-Santana B."/>
            <person name="Ovrebo C."/>
            <person name="Racz N."/>
            <person name="Riley R."/>
            <person name="Savchenko A."/>
            <person name="Shiryaev A."/>
            <person name="Soop K."/>
            <person name="Spirin V."/>
            <person name="Szebenyi C."/>
            <person name="Tomsovsky M."/>
            <person name="Tulloss R.E."/>
            <person name="Uehling J."/>
            <person name="Grigoriev I.V."/>
            <person name="Vagvolgyi C."/>
            <person name="Papp T."/>
            <person name="Martin F.M."/>
            <person name="Miettinen O."/>
            <person name="Hibbett D.S."/>
            <person name="Nagy L.G."/>
        </authorList>
    </citation>
    <scope>NUCLEOTIDE SEQUENCE [LARGE SCALE GENOMIC DNA]</scope>
    <source>
        <strain evidence="15 16">FP101781</strain>
    </source>
</reference>
<dbReference type="EMBL" id="QPFP01000073">
    <property type="protein sequence ID" value="TEB23877.1"/>
    <property type="molecule type" value="Genomic_DNA"/>
</dbReference>
<evidence type="ECO:0000256" key="3">
    <source>
        <dbReference type="ARBA" id="ARBA00023001"/>
    </source>
</evidence>
<keyword evidence="9" id="KW-0624">Polysaccharide degradation</keyword>
<dbReference type="GO" id="GO:0030245">
    <property type="term" value="P:cellulose catabolic process"/>
    <property type="evidence" value="ECO:0007669"/>
    <property type="project" value="UniProtKB-KW"/>
</dbReference>
<keyword evidence="13" id="KW-0732">Signal</keyword>
<feature type="domain" description="Auxiliary Activity family 9 catalytic" evidence="14">
    <location>
        <begin position="24"/>
        <end position="241"/>
    </location>
</feature>
<evidence type="ECO:0000256" key="9">
    <source>
        <dbReference type="ARBA" id="ARBA00023326"/>
    </source>
</evidence>
<sequence length="255" mass="26889">MPSLFKLAAATATSLALALQASAHGYVQEVTLGSTKYGGYNPYADPYYNPPPQRIIRKIPGNGPVEDLSLIDVQCNGWSSGGVVGSAPAPLVGTVAAGATVTFNWTEWPDSHKGPIITYLARAPSDVTKWNPGSSAVWFKIDQSGKDASGKWAAAEKLVTNKGLYNVKVPANLKAGQYIIRHEILALHAAWAYPGVQVYPSCIQIEVTGSGNALPTSFVSFPGAYTGTTPGIVYDVYTNTSTYPIPGPAVWTGGN</sequence>
<evidence type="ECO:0000256" key="4">
    <source>
        <dbReference type="ARBA" id="ARBA00023002"/>
    </source>
</evidence>
<evidence type="ECO:0000256" key="12">
    <source>
        <dbReference type="ARBA" id="ARBA00047174"/>
    </source>
</evidence>
<accession>A0A4Y7SPS2</accession>
<evidence type="ECO:0000256" key="8">
    <source>
        <dbReference type="ARBA" id="ARBA00023277"/>
    </source>
</evidence>
<comment type="catalytic activity">
    <reaction evidence="11">
        <text>[(1-&gt;4)-beta-D-glucosyl]n+m + reduced acceptor + O2 = 4-dehydro-beta-D-glucosyl-[(1-&gt;4)-beta-D-glucosyl]n-1 + [(1-&gt;4)-beta-D-glucosyl]m + acceptor + H2O.</text>
        <dbReference type="EC" id="1.14.99.56"/>
    </reaction>
</comment>
<protein>
    <recommendedName>
        <fullName evidence="12">lytic cellulose monooxygenase (C4-dehydrogenating)</fullName>
        <ecNumber evidence="12">1.14.99.56</ecNumber>
    </recommendedName>
</protein>
<feature type="chain" id="PRO_5021248617" description="lytic cellulose monooxygenase (C4-dehydrogenating)" evidence="13">
    <location>
        <begin position="19"/>
        <end position="255"/>
    </location>
</feature>
<keyword evidence="4" id="KW-0560">Oxidoreductase</keyword>
<evidence type="ECO:0000256" key="7">
    <source>
        <dbReference type="ARBA" id="ARBA00023157"/>
    </source>
</evidence>
<dbReference type="GO" id="GO:0016787">
    <property type="term" value="F:hydrolase activity"/>
    <property type="evidence" value="ECO:0007669"/>
    <property type="project" value="UniProtKB-KW"/>
</dbReference>
<evidence type="ECO:0000256" key="6">
    <source>
        <dbReference type="ARBA" id="ARBA00023033"/>
    </source>
</evidence>
<dbReference type="PANTHER" id="PTHR33353:SF6">
    <property type="entry name" value="ENDOGLUCANASE IV"/>
    <property type="match status" value="1"/>
</dbReference>
<dbReference type="Proteomes" id="UP000298030">
    <property type="component" value="Unassembled WGS sequence"/>
</dbReference>
<keyword evidence="16" id="KW-1185">Reference proteome</keyword>
<comment type="similarity">
    <text evidence="10">Belongs to the polysaccharide monooxygenase AA9 family.</text>
</comment>
<dbReference type="CDD" id="cd21175">
    <property type="entry name" value="LPMO_AA9"/>
    <property type="match status" value="1"/>
</dbReference>
<evidence type="ECO:0000256" key="5">
    <source>
        <dbReference type="ARBA" id="ARBA00023008"/>
    </source>
</evidence>
<dbReference type="AlphaFoldDB" id="A0A4Y7SPS2"/>
<dbReference type="Gene3D" id="2.70.50.70">
    <property type="match status" value="1"/>
</dbReference>
<keyword evidence="5" id="KW-0186">Copper</keyword>
<keyword evidence="3" id="KW-0136">Cellulose degradation</keyword>
<dbReference type="Pfam" id="PF03443">
    <property type="entry name" value="AA9"/>
    <property type="match status" value="1"/>
</dbReference>
<evidence type="ECO:0000256" key="1">
    <source>
        <dbReference type="ARBA" id="ARBA00001973"/>
    </source>
</evidence>